<name>A0A7X0H6N7_9BACT</name>
<keyword evidence="3" id="KW-1185">Reference proteome</keyword>
<dbReference type="PANTHER" id="PTHR36966">
    <property type="entry name" value="REP-ASSOCIATED TYROSINE TRANSPOSASE"/>
    <property type="match status" value="1"/>
</dbReference>
<dbReference type="GO" id="GO:0006313">
    <property type="term" value="P:DNA transposition"/>
    <property type="evidence" value="ECO:0007669"/>
    <property type="project" value="InterPro"/>
</dbReference>
<dbReference type="SUPFAM" id="SSF143422">
    <property type="entry name" value="Transposase IS200-like"/>
    <property type="match status" value="1"/>
</dbReference>
<protein>
    <submittedName>
        <fullName evidence="2">Putative transposase</fullName>
    </submittedName>
</protein>
<dbReference type="RefSeq" id="WP_184676200.1">
    <property type="nucleotide sequence ID" value="NZ_JACHGY010000001.1"/>
</dbReference>
<reference evidence="2 3" key="1">
    <citation type="submission" date="2020-08" db="EMBL/GenBank/DDBJ databases">
        <title>Genomic Encyclopedia of Type Strains, Phase IV (KMG-IV): sequencing the most valuable type-strain genomes for metagenomic binning, comparative biology and taxonomic classification.</title>
        <authorList>
            <person name="Goeker M."/>
        </authorList>
    </citation>
    <scope>NUCLEOTIDE SEQUENCE [LARGE SCALE GENOMIC DNA]</scope>
    <source>
        <strain evidence="2 3">DSM 103725</strain>
    </source>
</reference>
<evidence type="ECO:0000259" key="1">
    <source>
        <dbReference type="SMART" id="SM01321"/>
    </source>
</evidence>
<evidence type="ECO:0000313" key="3">
    <source>
        <dbReference type="Proteomes" id="UP000541810"/>
    </source>
</evidence>
<sequence length="189" mass="22311">MPNFRRNFVEGGTFFFTVVTGRRLPIFADPGAVDLLRDAIRETKECLPFEIVASAILPDHLHMIWALPTGDSRFDRRWSSIKRNFTERWLSRNAVENEISVSRQRERRRGVWQPRYIEHTLRDEADLENHVGYIHFNPVKHGYVKQPIDWPYSSLHRYVERGWLTPDWGCGLNDPDQIQQNIDIDLLDP</sequence>
<proteinExistence type="predicted"/>
<dbReference type="AlphaFoldDB" id="A0A7X0H6N7"/>
<dbReference type="InterPro" id="IPR052715">
    <property type="entry name" value="RAYT_transposase"/>
</dbReference>
<dbReference type="GO" id="GO:0043565">
    <property type="term" value="F:sequence-specific DNA binding"/>
    <property type="evidence" value="ECO:0007669"/>
    <property type="project" value="TreeGrafter"/>
</dbReference>
<dbReference type="GO" id="GO:0004803">
    <property type="term" value="F:transposase activity"/>
    <property type="evidence" value="ECO:0007669"/>
    <property type="project" value="InterPro"/>
</dbReference>
<organism evidence="2 3">
    <name type="scientific">Algisphaera agarilytica</name>
    <dbReference type="NCBI Taxonomy" id="1385975"/>
    <lineage>
        <taxon>Bacteria</taxon>
        <taxon>Pseudomonadati</taxon>
        <taxon>Planctomycetota</taxon>
        <taxon>Phycisphaerae</taxon>
        <taxon>Phycisphaerales</taxon>
        <taxon>Phycisphaeraceae</taxon>
        <taxon>Algisphaera</taxon>
    </lineage>
</organism>
<dbReference type="PANTHER" id="PTHR36966:SF1">
    <property type="entry name" value="REP-ASSOCIATED TYROSINE TRANSPOSASE"/>
    <property type="match status" value="1"/>
</dbReference>
<dbReference type="InterPro" id="IPR002686">
    <property type="entry name" value="Transposase_17"/>
</dbReference>
<dbReference type="EMBL" id="JACHGY010000001">
    <property type="protein sequence ID" value="MBB6428769.1"/>
    <property type="molecule type" value="Genomic_DNA"/>
</dbReference>
<dbReference type="SMART" id="SM01321">
    <property type="entry name" value="Y1_Tnp"/>
    <property type="match status" value="1"/>
</dbReference>
<dbReference type="Proteomes" id="UP000541810">
    <property type="component" value="Unassembled WGS sequence"/>
</dbReference>
<dbReference type="NCBIfam" id="NF047646">
    <property type="entry name" value="REP_Tyr_transpos"/>
    <property type="match status" value="1"/>
</dbReference>
<accession>A0A7X0H6N7</accession>
<evidence type="ECO:0000313" key="2">
    <source>
        <dbReference type="EMBL" id="MBB6428769.1"/>
    </source>
</evidence>
<dbReference type="Gene3D" id="3.30.70.1290">
    <property type="entry name" value="Transposase IS200-like"/>
    <property type="match status" value="1"/>
</dbReference>
<feature type="domain" description="Transposase IS200-like" evidence="1">
    <location>
        <begin position="9"/>
        <end position="137"/>
    </location>
</feature>
<gene>
    <name evidence="2" type="ORF">HNQ40_000575</name>
</gene>
<comment type="caution">
    <text evidence="2">The sequence shown here is derived from an EMBL/GenBank/DDBJ whole genome shotgun (WGS) entry which is preliminary data.</text>
</comment>
<dbReference type="InterPro" id="IPR036515">
    <property type="entry name" value="Transposase_17_sf"/>
</dbReference>